<dbReference type="Gene3D" id="3.40.50.300">
    <property type="entry name" value="P-loop containing nucleotide triphosphate hydrolases"/>
    <property type="match status" value="1"/>
</dbReference>
<dbReference type="InterPro" id="IPR017871">
    <property type="entry name" value="ABC_transporter-like_CS"/>
</dbReference>
<evidence type="ECO:0000256" key="1">
    <source>
        <dbReference type="ARBA" id="ARBA00004651"/>
    </source>
</evidence>
<keyword evidence="2" id="KW-0813">Transport</keyword>
<organism evidence="13 14">
    <name type="scientific">Brachybacterium phenoliresistens</name>
    <dbReference type="NCBI Taxonomy" id="396014"/>
    <lineage>
        <taxon>Bacteria</taxon>
        <taxon>Bacillati</taxon>
        <taxon>Actinomycetota</taxon>
        <taxon>Actinomycetes</taxon>
        <taxon>Micrococcales</taxon>
        <taxon>Dermabacteraceae</taxon>
        <taxon>Brachybacterium</taxon>
    </lineage>
</organism>
<evidence type="ECO:0000256" key="5">
    <source>
        <dbReference type="ARBA" id="ARBA00022741"/>
    </source>
</evidence>
<dbReference type="Proteomes" id="UP000023067">
    <property type="component" value="Unassembled WGS sequence"/>
</dbReference>
<dbReference type="PATRIC" id="fig|396014.3.peg.1028"/>
<name>Z9JWN8_9MICO</name>
<evidence type="ECO:0000256" key="2">
    <source>
        <dbReference type="ARBA" id="ARBA00022448"/>
    </source>
</evidence>
<dbReference type="PANTHER" id="PTHR24221">
    <property type="entry name" value="ATP-BINDING CASSETTE SUB-FAMILY B"/>
    <property type="match status" value="1"/>
</dbReference>
<evidence type="ECO:0000256" key="6">
    <source>
        <dbReference type="ARBA" id="ARBA00022840"/>
    </source>
</evidence>
<dbReference type="Pfam" id="PF00005">
    <property type="entry name" value="ABC_tran"/>
    <property type="match status" value="1"/>
</dbReference>
<evidence type="ECO:0000256" key="3">
    <source>
        <dbReference type="ARBA" id="ARBA00022475"/>
    </source>
</evidence>
<dbReference type="PROSITE" id="PS50929">
    <property type="entry name" value="ABC_TM1F"/>
    <property type="match status" value="1"/>
</dbReference>
<dbReference type="Gene3D" id="1.20.1560.10">
    <property type="entry name" value="ABC transporter type 1, transmembrane domain"/>
    <property type="match status" value="1"/>
</dbReference>
<dbReference type="PROSITE" id="PS00211">
    <property type="entry name" value="ABC_TRANSPORTER_1"/>
    <property type="match status" value="1"/>
</dbReference>
<dbReference type="InterPro" id="IPR011527">
    <property type="entry name" value="ABC1_TM_dom"/>
</dbReference>
<dbReference type="FunFam" id="3.40.50.300:FF:000299">
    <property type="entry name" value="ABC transporter ATP-binding protein/permease"/>
    <property type="match status" value="1"/>
</dbReference>
<keyword evidence="5" id="KW-0547">Nucleotide-binding</keyword>
<evidence type="ECO:0000259" key="12">
    <source>
        <dbReference type="PROSITE" id="PS50929"/>
    </source>
</evidence>
<dbReference type="InterPro" id="IPR039421">
    <property type="entry name" value="Type_1_exporter"/>
</dbReference>
<dbReference type="SUPFAM" id="SSF52540">
    <property type="entry name" value="P-loop containing nucleoside triphosphate hydrolases"/>
    <property type="match status" value="1"/>
</dbReference>
<dbReference type="InterPro" id="IPR003593">
    <property type="entry name" value="AAA+_ATPase"/>
</dbReference>
<keyword evidence="8 10" id="KW-0472">Membrane</keyword>
<dbReference type="PROSITE" id="PS50893">
    <property type="entry name" value="ABC_TRANSPORTER_2"/>
    <property type="match status" value="1"/>
</dbReference>
<feature type="transmembrane region" description="Helical" evidence="10">
    <location>
        <begin position="128"/>
        <end position="147"/>
    </location>
</feature>
<proteinExistence type="inferred from homology"/>
<keyword evidence="6" id="KW-0067">ATP-binding</keyword>
<dbReference type="SUPFAM" id="SSF90123">
    <property type="entry name" value="ABC transporter transmembrane region"/>
    <property type="match status" value="1"/>
</dbReference>
<keyword evidence="4 10" id="KW-0812">Transmembrane</keyword>
<feature type="domain" description="ABC transporter" evidence="11">
    <location>
        <begin position="330"/>
        <end position="555"/>
    </location>
</feature>
<feature type="transmembrane region" description="Helical" evidence="10">
    <location>
        <begin position="235"/>
        <end position="257"/>
    </location>
</feature>
<evidence type="ECO:0000256" key="4">
    <source>
        <dbReference type="ARBA" id="ARBA00022692"/>
    </source>
</evidence>
<feature type="domain" description="ABC transmembrane type-1" evidence="12">
    <location>
        <begin position="18"/>
        <end position="293"/>
    </location>
</feature>
<dbReference type="GO" id="GO:0016887">
    <property type="term" value="F:ATP hydrolysis activity"/>
    <property type="evidence" value="ECO:0007669"/>
    <property type="project" value="InterPro"/>
</dbReference>
<evidence type="ECO:0000259" key="11">
    <source>
        <dbReference type="PROSITE" id="PS50893"/>
    </source>
</evidence>
<dbReference type="HOGENOM" id="CLU_000604_84_3_11"/>
<dbReference type="Pfam" id="PF00664">
    <property type="entry name" value="ABC_membrane"/>
    <property type="match status" value="1"/>
</dbReference>
<dbReference type="eggNOG" id="COG4988">
    <property type="taxonomic scope" value="Bacteria"/>
</dbReference>
<dbReference type="OrthoDB" id="9806127at2"/>
<comment type="caution">
    <text evidence="13">The sequence shown here is derived from an EMBL/GenBank/DDBJ whole genome shotgun (WGS) entry which is preliminary data.</text>
</comment>
<dbReference type="GO" id="GO:0140359">
    <property type="term" value="F:ABC-type transporter activity"/>
    <property type="evidence" value="ECO:0007669"/>
    <property type="project" value="InterPro"/>
</dbReference>
<dbReference type="PROSITE" id="PS51257">
    <property type="entry name" value="PROKAR_LIPOPROTEIN"/>
    <property type="match status" value="1"/>
</dbReference>
<feature type="transmembrane region" description="Helical" evidence="10">
    <location>
        <begin position="153"/>
        <end position="171"/>
    </location>
</feature>
<evidence type="ECO:0000256" key="8">
    <source>
        <dbReference type="ARBA" id="ARBA00023136"/>
    </source>
</evidence>
<evidence type="ECO:0000313" key="13">
    <source>
        <dbReference type="EMBL" id="EWS82423.1"/>
    </source>
</evidence>
<evidence type="ECO:0000256" key="7">
    <source>
        <dbReference type="ARBA" id="ARBA00022989"/>
    </source>
</evidence>
<evidence type="ECO:0000256" key="10">
    <source>
        <dbReference type="SAM" id="Phobius"/>
    </source>
</evidence>
<dbReference type="RefSeq" id="WP_038370980.1">
    <property type="nucleotide sequence ID" value="NZ_BAAAOW010000011.1"/>
</dbReference>
<dbReference type="GO" id="GO:0005524">
    <property type="term" value="F:ATP binding"/>
    <property type="evidence" value="ECO:0007669"/>
    <property type="project" value="UniProtKB-KW"/>
</dbReference>
<accession>Z9JWN8</accession>
<dbReference type="PANTHER" id="PTHR24221:SF654">
    <property type="entry name" value="ATP-BINDING CASSETTE SUB-FAMILY B MEMBER 6"/>
    <property type="match status" value="1"/>
</dbReference>
<comment type="subcellular location">
    <subcellularLocation>
        <location evidence="1">Cell membrane</location>
        <topology evidence="1">Multi-pass membrane protein</topology>
    </subcellularLocation>
</comment>
<dbReference type="AlphaFoldDB" id="Z9JWN8"/>
<gene>
    <name evidence="13" type="ORF">BF93_12605</name>
</gene>
<dbReference type="InterPro" id="IPR027417">
    <property type="entry name" value="P-loop_NTPase"/>
</dbReference>
<dbReference type="InterPro" id="IPR036640">
    <property type="entry name" value="ABC1_TM_sf"/>
</dbReference>
<reference evidence="13 14" key="1">
    <citation type="submission" date="2014-02" db="EMBL/GenBank/DDBJ databases">
        <title>Genome sequence of Brachybacterium phenoliresistens strain W13A50.</title>
        <authorList>
            <person name="Wang X."/>
        </authorList>
    </citation>
    <scope>NUCLEOTIDE SEQUENCE [LARGE SCALE GENOMIC DNA]</scope>
    <source>
        <strain evidence="13 14">W13A50</strain>
    </source>
</reference>
<dbReference type="STRING" id="396014.BF93_12605"/>
<comment type="similarity">
    <text evidence="9">Belongs to the ABC transporter superfamily. Lipid exporter (TC 3.A.1.106) family.</text>
</comment>
<protein>
    <submittedName>
        <fullName evidence="13">ABC transporter ATPase</fullName>
    </submittedName>
</protein>
<feature type="transmembrane region" description="Helical" evidence="10">
    <location>
        <begin position="51"/>
        <end position="72"/>
    </location>
</feature>
<keyword evidence="7 10" id="KW-1133">Transmembrane helix</keyword>
<evidence type="ECO:0000256" key="9">
    <source>
        <dbReference type="ARBA" id="ARBA00061644"/>
    </source>
</evidence>
<dbReference type="EMBL" id="JDYK01000003">
    <property type="protein sequence ID" value="EWS82423.1"/>
    <property type="molecule type" value="Genomic_DNA"/>
</dbReference>
<evidence type="ECO:0000313" key="14">
    <source>
        <dbReference type="Proteomes" id="UP000023067"/>
    </source>
</evidence>
<sequence length="555" mass="57856">MIHRRLLRLAGTVPGPILLVAALGCVISALHVAFALTAAGLLASLASGGGASAAALIALALIALARAAVVWLREPVAAHLGAAVRIRLRHRLLARLVDAPGGRDEGHGEQAATLLDGVDGLDAYYTRYLPQLLVVLVVPAAIVVLVARESPSAGAVLGAAMAVAVLGPRLWDAQLMRGGRERWDRFADLTDRYAEALRAMPLLRSLGAEARIGRELSDRAGSLARSTMAQMRFSLVESAISGLAIHLGTVLAVIAAVTAVAGGSAEAAAVVPVLLLTREAFRPLADLSGAWHAGYVGLLAVDGLARIDDLPSRAADAGRIPRPPAPGPEIRLEGVTFRYPGTDQGVEDLDLTIGAGEHLAIAGPSGSGKSTIARLLERDVDPDRGRILADGTDLRDLALDALRRGIVVVPQDPVLFSWTLAENLRLYRPGATDAELGRAVRAAGLEDVVAALPEGWDTPMGEDAARLSGGQRQRLALARALLARPAVLVLDEATSALDAATEQQVMQGVVREAAGATLVVIAHRRSAAPSADRWVTMREGRLESTPAAAAGTEQR</sequence>
<dbReference type="GO" id="GO:0005886">
    <property type="term" value="C:plasma membrane"/>
    <property type="evidence" value="ECO:0007669"/>
    <property type="project" value="UniProtKB-SubCell"/>
</dbReference>
<keyword evidence="14" id="KW-1185">Reference proteome</keyword>
<dbReference type="SMART" id="SM00382">
    <property type="entry name" value="AAA"/>
    <property type="match status" value="1"/>
</dbReference>
<keyword evidence="3" id="KW-1003">Cell membrane</keyword>
<dbReference type="InterPro" id="IPR003439">
    <property type="entry name" value="ABC_transporter-like_ATP-bd"/>
</dbReference>